<dbReference type="EMBL" id="AKKL01000019">
    <property type="protein sequence ID" value="EKT62494.1"/>
    <property type="molecule type" value="Genomic_DNA"/>
</dbReference>
<comment type="caution">
    <text evidence="2">The sequence shown here is derived from an EMBL/GenBank/DDBJ whole genome shotgun (WGS) entry which is preliminary data.</text>
</comment>
<feature type="transmembrane region" description="Helical" evidence="1">
    <location>
        <begin position="41"/>
        <end position="59"/>
    </location>
</feature>
<dbReference type="eggNOG" id="ENOG5032TWR">
    <property type="taxonomic scope" value="Bacteria"/>
</dbReference>
<organism evidence="2 3">
    <name type="scientific">Providencia burhodogranariea DSM 19968</name>
    <dbReference type="NCBI Taxonomy" id="1141662"/>
    <lineage>
        <taxon>Bacteria</taxon>
        <taxon>Pseudomonadati</taxon>
        <taxon>Pseudomonadota</taxon>
        <taxon>Gammaproteobacteria</taxon>
        <taxon>Enterobacterales</taxon>
        <taxon>Morganellaceae</taxon>
        <taxon>Providencia</taxon>
    </lineage>
</organism>
<proteinExistence type="predicted"/>
<keyword evidence="1" id="KW-0812">Transmembrane</keyword>
<dbReference type="RefSeq" id="WP_008911385.1">
    <property type="nucleotide sequence ID" value="NZ_KB233222.1"/>
</dbReference>
<accession>K8WPI5</accession>
<feature type="transmembrane region" description="Helical" evidence="1">
    <location>
        <begin position="7"/>
        <end position="29"/>
    </location>
</feature>
<keyword evidence="1" id="KW-0472">Membrane</keyword>
<dbReference type="STRING" id="1141662.OOA_06783"/>
<dbReference type="InterPro" id="IPR019698">
    <property type="entry name" value="DUF2583"/>
</dbReference>
<dbReference type="HOGENOM" id="CLU_187796_0_0_6"/>
<dbReference type="OrthoDB" id="6494670at2"/>
<evidence type="ECO:0000313" key="3">
    <source>
        <dbReference type="Proteomes" id="UP000009336"/>
    </source>
</evidence>
<dbReference type="Pfam" id="PF10762">
    <property type="entry name" value="DUF2583"/>
    <property type="match status" value="1"/>
</dbReference>
<dbReference type="AlphaFoldDB" id="K8WPI5"/>
<keyword evidence="1" id="KW-1133">Transmembrane helix</keyword>
<gene>
    <name evidence="2" type="ORF">OOA_06783</name>
</gene>
<evidence type="ECO:0008006" key="4">
    <source>
        <dbReference type="Google" id="ProtNLM"/>
    </source>
</evidence>
<dbReference type="Proteomes" id="UP000009336">
    <property type="component" value="Unassembled WGS sequence"/>
</dbReference>
<name>K8WPI5_9GAMM</name>
<protein>
    <recommendedName>
        <fullName evidence="4">Inner membrane protein</fullName>
    </recommendedName>
</protein>
<sequence>MKRKTIVLLGNILMVIGLIGMIGSIAINLSSHVFSLNLPEIITMGSLFGIFLGAVVWLVGARISSREKVADRYWLIKHYRHSNNDNHRYP</sequence>
<reference evidence="2 3" key="1">
    <citation type="journal article" date="2012" name="BMC Genomics">
        <title>Comparative genomics of bacteria in the genus Providencia isolated from wild Drosophila melanogaster.</title>
        <authorList>
            <person name="Galac M.R."/>
            <person name="Lazzaro B.P."/>
        </authorList>
    </citation>
    <scope>NUCLEOTIDE SEQUENCE [LARGE SCALE GENOMIC DNA]</scope>
    <source>
        <strain evidence="2 3">DSM 19968</strain>
    </source>
</reference>
<evidence type="ECO:0000256" key="1">
    <source>
        <dbReference type="SAM" id="Phobius"/>
    </source>
</evidence>
<keyword evidence="3" id="KW-1185">Reference proteome</keyword>
<evidence type="ECO:0000313" key="2">
    <source>
        <dbReference type="EMBL" id="EKT62494.1"/>
    </source>
</evidence>
<dbReference type="PATRIC" id="fig|1141662.3.peg.1375"/>